<dbReference type="GO" id="GO:0005730">
    <property type="term" value="C:nucleolus"/>
    <property type="evidence" value="ECO:0007669"/>
    <property type="project" value="TreeGrafter"/>
</dbReference>
<evidence type="ECO:0000313" key="3">
    <source>
        <dbReference type="EMBL" id="CAD8406957.1"/>
    </source>
</evidence>
<proteinExistence type="predicted"/>
<evidence type="ECO:0000256" key="1">
    <source>
        <dbReference type="SAM" id="MobiDB-lite"/>
    </source>
</evidence>
<gene>
    <name evidence="3" type="ORF">PINE0816_LOCUS3074</name>
</gene>
<feature type="compositionally biased region" description="Basic and acidic residues" evidence="1">
    <location>
        <begin position="1"/>
        <end position="15"/>
    </location>
</feature>
<organism evidence="3">
    <name type="scientific">Proboscia inermis</name>
    <dbReference type="NCBI Taxonomy" id="420281"/>
    <lineage>
        <taxon>Eukaryota</taxon>
        <taxon>Sar</taxon>
        <taxon>Stramenopiles</taxon>
        <taxon>Ochrophyta</taxon>
        <taxon>Bacillariophyta</taxon>
        <taxon>Coscinodiscophyceae</taxon>
        <taxon>Rhizosoleniophycidae</taxon>
        <taxon>Rhizosoleniales</taxon>
        <taxon>Rhizosoleniaceae</taxon>
        <taxon>Proboscia</taxon>
    </lineage>
</organism>
<feature type="compositionally biased region" description="Basic residues" evidence="1">
    <location>
        <begin position="65"/>
        <end position="83"/>
    </location>
</feature>
<feature type="compositionally biased region" description="Basic and acidic residues" evidence="1">
    <location>
        <begin position="113"/>
        <end position="127"/>
    </location>
</feature>
<feature type="region of interest" description="Disordered" evidence="1">
    <location>
        <begin position="60"/>
        <end position="127"/>
    </location>
</feature>
<accession>A0A7S0BXX5</accession>
<reference evidence="3" key="1">
    <citation type="submission" date="2021-01" db="EMBL/GenBank/DDBJ databases">
        <authorList>
            <person name="Corre E."/>
            <person name="Pelletier E."/>
            <person name="Niang G."/>
            <person name="Scheremetjew M."/>
            <person name="Finn R."/>
            <person name="Kale V."/>
            <person name="Holt S."/>
            <person name="Cochrane G."/>
            <person name="Meng A."/>
            <person name="Brown T."/>
            <person name="Cohen L."/>
        </authorList>
    </citation>
    <scope>NUCLEOTIDE SEQUENCE</scope>
    <source>
        <strain evidence="3">CCAP1064/1</strain>
    </source>
</reference>
<feature type="compositionally biased region" description="Basic residues" evidence="1">
    <location>
        <begin position="227"/>
        <end position="239"/>
    </location>
</feature>
<feature type="region of interest" description="Disordered" evidence="1">
    <location>
        <begin position="152"/>
        <end position="239"/>
    </location>
</feature>
<feature type="compositionally biased region" description="Basic residues" evidence="1">
    <location>
        <begin position="190"/>
        <end position="201"/>
    </location>
</feature>
<sequence>MGWKEGEGLGKEQKGIKSHIRVKQRAENEGLGQEKVKIAEASNQWWSASLNDTLLKLQLKNQQAKQKKEKKSKSKSKKRKKEKKKGEIVMRQYTDDELFEATGGARFGMRAQRRAEGKWSRTESGDDLRKLELIAKSSIEWEGRGKAKVVLSKGTGSINSSSPERISASTEHNDIPITPNVDEVSDTTAKSKKKKKEKRKKPVNDESSQDEEIKKKQKVDDGSTTKSQRKKIKKEKKKK</sequence>
<feature type="compositionally biased region" description="Basic and acidic residues" evidence="1">
    <location>
        <begin position="211"/>
        <end position="223"/>
    </location>
</feature>
<dbReference type="Pfam" id="PF01585">
    <property type="entry name" value="G-patch"/>
    <property type="match status" value="1"/>
</dbReference>
<feature type="region of interest" description="Disordered" evidence="1">
    <location>
        <begin position="1"/>
        <end position="33"/>
    </location>
</feature>
<protein>
    <recommendedName>
        <fullName evidence="2">G-patch domain-containing protein</fullName>
    </recommendedName>
</protein>
<dbReference type="GO" id="GO:0003676">
    <property type="term" value="F:nucleic acid binding"/>
    <property type="evidence" value="ECO:0007669"/>
    <property type="project" value="InterPro"/>
</dbReference>
<feature type="compositionally biased region" description="Polar residues" evidence="1">
    <location>
        <begin position="154"/>
        <end position="170"/>
    </location>
</feature>
<name>A0A7S0BXX5_9STRA</name>
<dbReference type="PROSITE" id="PS50174">
    <property type="entry name" value="G_PATCH"/>
    <property type="match status" value="1"/>
</dbReference>
<dbReference type="PANTHER" id="PTHR23149:SF9">
    <property type="entry name" value="G PATCH DOMAIN-CONTAINING PROTEIN 4"/>
    <property type="match status" value="1"/>
</dbReference>
<feature type="domain" description="G-patch" evidence="2">
    <location>
        <begin position="1"/>
        <end position="36"/>
    </location>
</feature>
<feature type="compositionally biased region" description="Basic and acidic residues" evidence="1">
    <location>
        <begin position="24"/>
        <end position="33"/>
    </location>
</feature>
<dbReference type="PANTHER" id="PTHR23149">
    <property type="entry name" value="G PATCH DOMAIN CONTAINING PROTEIN"/>
    <property type="match status" value="1"/>
</dbReference>
<evidence type="ECO:0000259" key="2">
    <source>
        <dbReference type="PROSITE" id="PS50174"/>
    </source>
</evidence>
<dbReference type="InterPro" id="IPR050656">
    <property type="entry name" value="PINX1"/>
</dbReference>
<dbReference type="AlphaFoldDB" id="A0A7S0BXX5"/>
<dbReference type="InterPro" id="IPR000467">
    <property type="entry name" value="G_patch_dom"/>
</dbReference>
<dbReference type="EMBL" id="HBEL01006396">
    <property type="protein sequence ID" value="CAD8406957.1"/>
    <property type="molecule type" value="Transcribed_RNA"/>
</dbReference>